<dbReference type="Gene3D" id="1.10.12.10">
    <property type="entry name" value="Lyase 2-enoyl-coa Hydratase, Chain A, domain 2"/>
    <property type="match status" value="1"/>
</dbReference>
<organism evidence="5 6">
    <name type="scientific">Oculimacula yallundae</name>
    <dbReference type="NCBI Taxonomy" id="86028"/>
    <lineage>
        <taxon>Eukaryota</taxon>
        <taxon>Fungi</taxon>
        <taxon>Dikarya</taxon>
        <taxon>Ascomycota</taxon>
        <taxon>Pezizomycotina</taxon>
        <taxon>Leotiomycetes</taxon>
        <taxon>Helotiales</taxon>
        <taxon>Ploettnerulaceae</taxon>
        <taxon>Oculimacula</taxon>
    </lineage>
</organism>
<dbReference type="Proteomes" id="UP001595075">
    <property type="component" value="Unassembled WGS sequence"/>
</dbReference>
<reference evidence="5 6" key="1">
    <citation type="journal article" date="2024" name="Commun. Biol.">
        <title>Comparative genomic analysis of thermophilic fungi reveals convergent evolutionary adaptations and gene losses.</title>
        <authorList>
            <person name="Steindorff A.S."/>
            <person name="Aguilar-Pontes M.V."/>
            <person name="Robinson A.J."/>
            <person name="Andreopoulos B."/>
            <person name="LaButti K."/>
            <person name="Kuo A."/>
            <person name="Mondo S."/>
            <person name="Riley R."/>
            <person name="Otillar R."/>
            <person name="Haridas S."/>
            <person name="Lipzen A."/>
            <person name="Grimwood J."/>
            <person name="Schmutz J."/>
            <person name="Clum A."/>
            <person name="Reid I.D."/>
            <person name="Moisan M.C."/>
            <person name="Butler G."/>
            <person name="Nguyen T.T.M."/>
            <person name="Dewar K."/>
            <person name="Conant G."/>
            <person name="Drula E."/>
            <person name="Henrissat B."/>
            <person name="Hansel C."/>
            <person name="Singer S."/>
            <person name="Hutchinson M.I."/>
            <person name="de Vries R.P."/>
            <person name="Natvig D.O."/>
            <person name="Powell A.J."/>
            <person name="Tsang A."/>
            <person name="Grigoriev I.V."/>
        </authorList>
    </citation>
    <scope>NUCLEOTIDE SEQUENCE [LARGE SCALE GENOMIC DNA]</scope>
    <source>
        <strain evidence="5 6">CBS 494.80</strain>
    </source>
</reference>
<dbReference type="Gene3D" id="3.90.226.10">
    <property type="entry name" value="2-enoyl-CoA Hydratase, Chain A, domain 1"/>
    <property type="match status" value="1"/>
</dbReference>
<comment type="caution">
    <text evidence="5">The sequence shown here is derived from an EMBL/GenBank/DDBJ whole genome shotgun (WGS) entry which is preliminary data.</text>
</comment>
<dbReference type="InterPro" id="IPR001753">
    <property type="entry name" value="Enoyl-CoA_hydra/iso"/>
</dbReference>
<dbReference type="InterPro" id="IPR014748">
    <property type="entry name" value="Enoyl-CoA_hydra_C"/>
</dbReference>
<keyword evidence="2" id="KW-0456">Lyase</keyword>
<dbReference type="CDD" id="cd06558">
    <property type="entry name" value="crotonase-like"/>
    <property type="match status" value="1"/>
</dbReference>
<dbReference type="PROSITE" id="PS00166">
    <property type="entry name" value="ENOYL_COA_HYDRATASE"/>
    <property type="match status" value="1"/>
</dbReference>
<dbReference type="EMBL" id="JAZHXI010000007">
    <property type="protein sequence ID" value="KAL2069905.1"/>
    <property type="molecule type" value="Genomic_DNA"/>
</dbReference>
<dbReference type="InterPro" id="IPR018376">
    <property type="entry name" value="Enoyl-CoA_hyd/isom_CS"/>
</dbReference>
<evidence type="ECO:0000256" key="4">
    <source>
        <dbReference type="SAM" id="MobiDB-lite"/>
    </source>
</evidence>
<feature type="compositionally biased region" description="Basic and acidic residues" evidence="4">
    <location>
        <begin position="1"/>
        <end position="11"/>
    </location>
</feature>
<name>A0ABR4CIW4_9HELO</name>
<feature type="region of interest" description="Disordered" evidence="4">
    <location>
        <begin position="1"/>
        <end position="29"/>
    </location>
</feature>
<dbReference type="SUPFAM" id="SSF52096">
    <property type="entry name" value="ClpP/crotonase"/>
    <property type="match status" value="1"/>
</dbReference>
<evidence type="ECO:0000256" key="3">
    <source>
        <dbReference type="RuleBase" id="RU003707"/>
    </source>
</evidence>
<evidence type="ECO:0008006" key="7">
    <source>
        <dbReference type="Google" id="ProtNLM"/>
    </source>
</evidence>
<keyword evidence="6" id="KW-1185">Reference proteome</keyword>
<protein>
    <recommendedName>
        <fullName evidence="7">Enoyl-CoA hydratase</fullName>
    </recommendedName>
</protein>
<feature type="compositionally biased region" description="Low complexity" evidence="4">
    <location>
        <begin position="12"/>
        <end position="27"/>
    </location>
</feature>
<evidence type="ECO:0000256" key="2">
    <source>
        <dbReference type="ARBA" id="ARBA00023239"/>
    </source>
</evidence>
<evidence type="ECO:0000313" key="5">
    <source>
        <dbReference type="EMBL" id="KAL2069905.1"/>
    </source>
</evidence>
<dbReference type="InterPro" id="IPR029045">
    <property type="entry name" value="ClpP/crotonase-like_dom_sf"/>
</dbReference>
<evidence type="ECO:0000313" key="6">
    <source>
        <dbReference type="Proteomes" id="UP001595075"/>
    </source>
</evidence>
<evidence type="ECO:0000256" key="1">
    <source>
        <dbReference type="ARBA" id="ARBA00005254"/>
    </source>
</evidence>
<dbReference type="PANTHER" id="PTHR11941:SF54">
    <property type="entry name" value="ENOYL-COA HYDRATASE, MITOCHONDRIAL"/>
    <property type="match status" value="1"/>
</dbReference>
<sequence length="318" mass="33869">MWSSKALEHRSSSPPSTTATTGLPSAAQSQPVIAPTKALSHLSSSPDEVPVSAMEFTSDTSLIQVAVDSHGVAILKINRPEKRNALSQKTINSLVAAIEMVERDNKIRVAILTGSRTAGPFSAGADLGELQHISTSEAYRIGYLKDLSDAVTSMRKPIIASVSGFALGGGFELAMMCDIIYAAEDCKFGLPELTVGTIPGAGGTQRLTRVLGKQKAMHMILTSSTMTGKELELLGLVAQAFPLNELYSATVAAARKIASRSMPVMQLAKQAILSAEETSLEGGLKMERSLYYGSFALEDKTEGMAAFVEKRQPVFKDQ</sequence>
<dbReference type="PANTHER" id="PTHR11941">
    <property type="entry name" value="ENOYL-COA HYDRATASE-RELATED"/>
    <property type="match status" value="1"/>
</dbReference>
<proteinExistence type="inferred from homology"/>
<accession>A0ABR4CIW4</accession>
<dbReference type="Pfam" id="PF00378">
    <property type="entry name" value="ECH_1"/>
    <property type="match status" value="1"/>
</dbReference>
<gene>
    <name evidence="5" type="ORF">VTL71DRAFT_14584</name>
</gene>
<comment type="similarity">
    <text evidence="1 3">Belongs to the enoyl-CoA hydratase/isomerase family.</text>
</comment>